<dbReference type="SUPFAM" id="SSF160631">
    <property type="entry name" value="SMI1/KNR4-like"/>
    <property type="match status" value="1"/>
</dbReference>
<comment type="caution">
    <text evidence="2">The sequence shown here is derived from an EMBL/GenBank/DDBJ whole genome shotgun (WGS) entry which is preliminary data.</text>
</comment>
<dbReference type="Pfam" id="PF09346">
    <property type="entry name" value="SMI1_KNR4"/>
    <property type="match status" value="1"/>
</dbReference>
<dbReference type="Gene3D" id="3.40.1580.10">
    <property type="entry name" value="SMI1/KNR4-like"/>
    <property type="match status" value="1"/>
</dbReference>
<dbReference type="EMBL" id="PFFQ01000037">
    <property type="protein sequence ID" value="PIW16661.1"/>
    <property type="molecule type" value="Genomic_DNA"/>
</dbReference>
<gene>
    <name evidence="2" type="ORF">COW36_12920</name>
</gene>
<proteinExistence type="predicted"/>
<reference evidence="2 3" key="1">
    <citation type="submission" date="2017-09" db="EMBL/GenBank/DDBJ databases">
        <title>Depth-based differentiation of microbial function through sediment-hosted aquifers and enrichment of novel symbionts in the deep terrestrial subsurface.</title>
        <authorList>
            <person name="Probst A.J."/>
            <person name="Ladd B."/>
            <person name="Jarett J.K."/>
            <person name="Geller-Mcgrath D.E."/>
            <person name="Sieber C.M."/>
            <person name="Emerson J.B."/>
            <person name="Anantharaman K."/>
            <person name="Thomas B.C."/>
            <person name="Malmstrom R."/>
            <person name="Stieglmeier M."/>
            <person name="Klingl A."/>
            <person name="Woyke T."/>
            <person name="Ryan C.M."/>
            <person name="Banfield J.F."/>
        </authorList>
    </citation>
    <scope>NUCLEOTIDE SEQUENCE [LARGE SCALE GENOMIC DNA]</scope>
    <source>
        <strain evidence="2">CG17_big_fil_post_rev_8_21_14_2_50_48_46</strain>
    </source>
</reference>
<evidence type="ECO:0000313" key="2">
    <source>
        <dbReference type="EMBL" id="PIW16661.1"/>
    </source>
</evidence>
<name>A0A2M7G4J2_9BACT</name>
<dbReference type="AlphaFoldDB" id="A0A2M7G4J2"/>
<evidence type="ECO:0000259" key="1">
    <source>
        <dbReference type="SMART" id="SM00860"/>
    </source>
</evidence>
<dbReference type="InterPro" id="IPR037883">
    <property type="entry name" value="Knr4/Smi1-like_sf"/>
</dbReference>
<dbReference type="InterPro" id="IPR018958">
    <property type="entry name" value="Knr4/Smi1-like_dom"/>
</dbReference>
<dbReference type="SMART" id="SM00860">
    <property type="entry name" value="SMI1_KNR4"/>
    <property type="match status" value="1"/>
</dbReference>
<organism evidence="2 3">
    <name type="scientific">bacterium (Candidatus Blackallbacteria) CG17_big_fil_post_rev_8_21_14_2_50_48_46</name>
    <dbReference type="NCBI Taxonomy" id="2014261"/>
    <lineage>
        <taxon>Bacteria</taxon>
        <taxon>Candidatus Blackallbacteria</taxon>
    </lineage>
</organism>
<sequence length="210" mass="24444">MYDWLRQDYETLTQAAELAPPATENEIEALEKALNLKLPPALSQFLRIANGARSWGVYGEIYSTQRIREQFDEWGFLPWSGALQLLDPDFEESHYYSQRPGHFLMIAQSPQGADCYCLDTYALQAEEWRVCYYDAEFEVSDHLRPRFQDFEAFLLAGLDGVLEQIEDESLLEDANFWAAYEGYVQQSQEENQAFLEHYQPPIGYPQELKD</sequence>
<evidence type="ECO:0000313" key="3">
    <source>
        <dbReference type="Proteomes" id="UP000231019"/>
    </source>
</evidence>
<dbReference type="Proteomes" id="UP000231019">
    <property type="component" value="Unassembled WGS sequence"/>
</dbReference>
<feature type="domain" description="Knr4/Smi1-like" evidence="1">
    <location>
        <begin position="21"/>
        <end position="156"/>
    </location>
</feature>
<accession>A0A2M7G4J2</accession>
<protein>
    <recommendedName>
        <fullName evidence="1">Knr4/Smi1-like domain-containing protein</fullName>
    </recommendedName>
</protein>